<feature type="compositionally biased region" description="Low complexity" evidence="1">
    <location>
        <begin position="349"/>
        <end position="369"/>
    </location>
</feature>
<accession>A0A239T7S8</accession>
<sequence>MSFKKVISTGLCLSLLLTSSSAVFAETLNTTNTTQPAYDYTLPDASTLQSKLQLVESSVYGQAQTGALLSRISRLENDFYGKTSGTNTAISDRINTLYATMFDNSVRPSAITQMNGIEWFLSGHVSIKSITDRITALETTLYGKAASGTLQKRMNDLALLAYGNSDAKTPLVSTTIPADTLIKIKLVTPLNSETTKAGDVVKFQAAEDIVYNGKLIIAAGSPGEGVVTKVKGAQNFGRNGEIDVDFQQIQSFDGSNIKTFLGDKAKLEIKNLAYAAGASVAGIAVLGPIGIVGGIFVQGKDVDLPAGTETYIQTKEAATIYAIQTNLKDNLKVNTPEITNNENTEETADNSTENTSSNTTVTTTNTETSSDNDIDYDTSSNNTSSNSSSNEVSSDSNLYEYEY</sequence>
<feature type="region of interest" description="Disordered" evidence="1">
    <location>
        <begin position="339"/>
        <end position="403"/>
    </location>
</feature>
<feature type="signal peptide" evidence="2">
    <location>
        <begin position="1"/>
        <end position="25"/>
    </location>
</feature>
<organism evidence="3 4">
    <name type="scientific">Megamonas hypermegale</name>
    <dbReference type="NCBI Taxonomy" id="158847"/>
    <lineage>
        <taxon>Bacteria</taxon>
        <taxon>Bacillati</taxon>
        <taxon>Bacillota</taxon>
        <taxon>Negativicutes</taxon>
        <taxon>Selenomonadales</taxon>
        <taxon>Selenomonadaceae</taxon>
        <taxon>Megamonas</taxon>
    </lineage>
</organism>
<dbReference type="eggNOG" id="ENOG502Z7R9">
    <property type="taxonomic scope" value="Bacteria"/>
</dbReference>
<dbReference type="GeneID" id="78506125"/>
<evidence type="ECO:0000256" key="1">
    <source>
        <dbReference type="SAM" id="MobiDB-lite"/>
    </source>
</evidence>
<evidence type="ECO:0000313" key="4">
    <source>
        <dbReference type="Proteomes" id="UP000215383"/>
    </source>
</evidence>
<keyword evidence="4" id="KW-1185">Reference proteome</keyword>
<reference evidence="3 4" key="1">
    <citation type="submission" date="2017-06" db="EMBL/GenBank/DDBJ databases">
        <authorList>
            <consortium name="Pathogen Informatics"/>
        </authorList>
    </citation>
    <scope>NUCLEOTIDE SEQUENCE [LARGE SCALE GENOMIC DNA]</scope>
    <source>
        <strain evidence="3 4">NCTC10570</strain>
    </source>
</reference>
<proteinExistence type="predicted"/>
<feature type="chain" id="PRO_5011260026" evidence="2">
    <location>
        <begin position="26"/>
        <end position="403"/>
    </location>
</feature>
<dbReference type="Proteomes" id="UP000215383">
    <property type="component" value="Chromosome 1"/>
</dbReference>
<dbReference type="AlphaFoldDB" id="A0A239T7S8"/>
<dbReference type="EMBL" id="LT906446">
    <property type="protein sequence ID" value="SNU93777.1"/>
    <property type="molecule type" value="Genomic_DNA"/>
</dbReference>
<dbReference type="RefSeq" id="WP_027890394.1">
    <property type="nucleotide sequence ID" value="NZ_CALXYH010000027.1"/>
</dbReference>
<evidence type="ECO:0000313" key="3">
    <source>
        <dbReference type="EMBL" id="SNU93777.1"/>
    </source>
</evidence>
<name>A0A239T7S8_9FIRM</name>
<keyword evidence="2" id="KW-0732">Signal</keyword>
<protein>
    <submittedName>
        <fullName evidence="3">Uncharacterized protein</fullName>
    </submittedName>
</protein>
<gene>
    <name evidence="3" type="ORF">SAMEA4364220_00078</name>
</gene>
<feature type="compositionally biased region" description="Low complexity" evidence="1">
    <location>
        <begin position="377"/>
        <end position="397"/>
    </location>
</feature>
<evidence type="ECO:0000256" key="2">
    <source>
        <dbReference type="SAM" id="SignalP"/>
    </source>
</evidence>